<evidence type="ECO:0000256" key="1">
    <source>
        <dbReference type="SAM" id="MobiDB-lite"/>
    </source>
</evidence>
<name>A0AA38S510_9PEZI</name>
<evidence type="ECO:0000313" key="2">
    <source>
        <dbReference type="EMBL" id="KAJ9160983.1"/>
    </source>
</evidence>
<gene>
    <name evidence="2" type="ORF">NKR19_g2711</name>
</gene>
<evidence type="ECO:0000313" key="3">
    <source>
        <dbReference type="Proteomes" id="UP001174691"/>
    </source>
</evidence>
<reference evidence="2" key="1">
    <citation type="submission" date="2022-07" db="EMBL/GenBank/DDBJ databases">
        <title>Fungi with potential for degradation of polypropylene.</title>
        <authorList>
            <person name="Gostincar C."/>
        </authorList>
    </citation>
    <scope>NUCLEOTIDE SEQUENCE</scope>
    <source>
        <strain evidence="2">EXF-13287</strain>
    </source>
</reference>
<sequence length="331" mass="36922">MNRREQFKPQENQCRAEGCNGEVFSKIFAGDDRRQTPTGNRNPLSPVGGDHPLQQRRVFPEGSRILSSFCKKHTCSLFVTEEGCGFKKPIHDTVCALHECKTPECRTIVEGSYPFCATHIQCTVGSCGKARYLPKGGKEYLPGCEMHATCAAGRCSELRILGSIFCQDHTCQERGCDKAGSHGTYCHIHRCEYEFCRDNKSWEGNRARGKYCSLHRCSEEKCLAKVLDEQLCVDHFKALYIAKGRGEANPGEGRAKLKQALAVKRLTDCQDPGDDWHRASSMSIAADMDIRKSKPDRRATVSPHVESQYDSDPRASVISRSSHNGDVGALW</sequence>
<feature type="region of interest" description="Disordered" evidence="1">
    <location>
        <begin position="30"/>
        <end position="54"/>
    </location>
</feature>
<dbReference type="Proteomes" id="UP001174691">
    <property type="component" value="Unassembled WGS sequence"/>
</dbReference>
<dbReference type="EMBL" id="JANBVN010000028">
    <property type="protein sequence ID" value="KAJ9160983.1"/>
    <property type="molecule type" value="Genomic_DNA"/>
</dbReference>
<keyword evidence="3" id="KW-1185">Reference proteome</keyword>
<comment type="caution">
    <text evidence="2">The sequence shown here is derived from an EMBL/GenBank/DDBJ whole genome shotgun (WGS) entry which is preliminary data.</text>
</comment>
<dbReference type="AlphaFoldDB" id="A0AA38S510"/>
<feature type="compositionally biased region" description="Basic and acidic residues" evidence="1">
    <location>
        <begin position="288"/>
        <end position="299"/>
    </location>
</feature>
<protein>
    <submittedName>
        <fullName evidence="2">Uncharacterized protein</fullName>
    </submittedName>
</protein>
<organism evidence="2 3">
    <name type="scientific">Coniochaeta hoffmannii</name>
    <dbReference type="NCBI Taxonomy" id="91930"/>
    <lineage>
        <taxon>Eukaryota</taxon>
        <taxon>Fungi</taxon>
        <taxon>Dikarya</taxon>
        <taxon>Ascomycota</taxon>
        <taxon>Pezizomycotina</taxon>
        <taxon>Sordariomycetes</taxon>
        <taxon>Sordariomycetidae</taxon>
        <taxon>Coniochaetales</taxon>
        <taxon>Coniochaetaceae</taxon>
        <taxon>Coniochaeta</taxon>
    </lineage>
</organism>
<accession>A0AA38S510</accession>
<feature type="region of interest" description="Disordered" evidence="1">
    <location>
        <begin position="287"/>
        <end position="331"/>
    </location>
</feature>
<proteinExistence type="predicted"/>